<sequence length="94" mass="11040">MSEEIKVIEAEISRFCGIISRVFSWIDKSVKNALRYEVRIFDIVNEKIVEFKSFKSIEDSLEYVCYRSKYGDDKKFIKSGYIAIIHAIVRAYTV</sequence>
<name>A0A0P1NWC2_9BACT</name>
<dbReference type="EMBL" id="CZVW01000016">
    <property type="protein sequence ID" value="CUT03446.1"/>
    <property type="molecule type" value="Genomic_DNA"/>
</dbReference>
<gene>
    <name evidence="1" type="ORF">JGI23_01477</name>
</gene>
<proteinExistence type="predicted"/>
<evidence type="ECO:0000313" key="2">
    <source>
        <dbReference type="Proteomes" id="UP000199197"/>
    </source>
</evidence>
<dbReference type="Proteomes" id="UP000199197">
    <property type="component" value="Unassembled WGS sequence"/>
</dbReference>
<organism evidence="1 2">
    <name type="scientific">Candidatus Chryseopegocella kryptomonas</name>
    <dbReference type="NCBI Taxonomy" id="1633643"/>
    <lineage>
        <taxon>Bacteria</taxon>
        <taxon>Pseudomonadati</taxon>
        <taxon>Candidatus Kryptoniota</taxon>
        <taxon>Candidatus Chryseopegocella</taxon>
    </lineage>
</organism>
<evidence type="ECO:0000313" key="1">
    <source>
        <dbReference type="EMBL" id="CUT03446.1"/>
    </source>
</evidence>
<dbReference type="AlphaFoldDB" id="A0A0P1NWC2"/>
<keyword evidence="2" id="KW-1185">Reference proteome</keyword>
<dbReference type="RefSeq" id="WP_092350428.1">
    <property type="nucleotide sequence ID" value="NZ_CZVW01000016.1"/>
</dbReference>
<protein>
    <submittedName>
        <fullName evidence="1">Uncharacterized protein</fullName>
    </submittedName>
</protein>
<accession>A0A0P1NWC2</accession>
<reference evidence="2" key="1">
    <citation type="submission" date="2015-11" db="EMBL/GenBank/DDBJ databases">
        <authorList>
            <person name="Varghese N."/>
        </authorList>
    </citation>
    <scope>NUCLEOTIDE SEQUENCE [LARGE SCALE GENOMIC DNA]</scope>
    <source>
        <strain evidence="2">JGI-23</strain>
    </source>
</reference>